<dbReference type="GO" id="GO:0003700">
    <property type="term" value="F:DNA-binding transcription factor activity"/>
    <property type="evidence" value="ECO:0007669"/>
    <property type="project" value="InterPro"/>
</dbReference>
<reference evidence="5 6" key="1">
    <citation type="submission" date="2019-03" db="EMBL/GenBank/DDBJ databases">
        <title>Sequencing the genomes of 1000 actinobacteria strains.</title>
        <authorList>
            <person name="Klenk H.-P."/>
        </authorList>
    </citation>
    <scope>NUCLEOTIDE SEQUENCE [LARGE SCALE GENOMIC DNA]</scope>
    <source>
        <strain evidence="5 6">DSM 18936</strain>
    </source>
</reference>
<sequence>MRAHLLGPDGPKLEQAQTDALEIIAAHRGGIRMSDFADAMHVDPSTATRAVDRLVKLGLAERRQIDDDRRYVQAIATQQGVDTVRRIRKLRTMAMRRILEPFDDHELEEFASYLERFVATIDELLDDLNNDRLDD</sequence>
<feature type="domain" description="HTH marR-type" evidence="4">
    <location>
        <begin position="1"/>
        <end position="119"/>
    </location>
</feature>
<dbReference type="PROSITE" id="PS50995">
    <property type="entry name" value="HTH_MARR_2"/>
    <property type="match status" value="1"/>
</dbReference>
<keyword evidence="1" id="KW-0805">Transcription regulation</keyword>
<dbReference type="InterPro" id="IPR036390">
    <property type="entry name" value="WH_DNA-bd_sf"/>
</dbReference>
<evidence type="ECO:0000256" key="1">
    <source>
        <dbReference type="ARBA" id="ARBA00023015"/>
    </source>
</evidence>
<gene>
    <name evidence="5" type="ORF">BDK89_0731</name>
</gene>
<dbReference type="GO" id="GO:0003677">
    <property type="term" value="F:DNA binding"/>
    <property type="evidence" value="ECO:0007669"/>
    <property type="project" value="UniProtKB-KW"/>
</dbReference>
<protein>
    <submittedName>
        <fullName evidence="5">DNA-binding MarR family transcriptional regulator</fullName>
    </submittedName>
</protein>
<evidence type="ECO:0000256" key="2">
    <source>
        <dbReference type="ARBA" id="ARBA00023125"/>
    </source>
</evidence>
<dbReference type="PRINTS" id="PR00598">
    <property type="entry name" value="HTHMARR"/>
</dbReference>
<dbReference type="PANTHER" id="PTHR42756">
    <property type="entry name" value="TRANSCRIPTIONAL REGULATOR, MARR"/>
    <property type="match status" value="1"/>
</dbReference>
<accession>A0A4V3EIM8</accession>
<dbReference type="SMART" id="SM00347">
    <property type="entry name" value="HTH_MARR"/>
    <property type="match status" value="1"/>
</dbReference>
<dbReference type="PANTHER" id="PTHR42756:SF1">
    <property type="entry name" value="TRANSCRIPTIONAL REPRESSOR OF EMRAB OPERON"/>
    <property type="match status" value="1"/>
</dbReference>
<organism evidence="5 6">
    <name type="scientific">Ilumatobacter fluminis</name>
    <dbReference type="NCBI Taxonomy" id="467091"/>
    <lineage>
        <taxon>Bacteria</taxon>
        <taxon>Bacillati</taxon>
        <taxon>Actinomycetota</taxon>
        <taxon>Acidimicrobiia</taxon>
        <taxon>Acidimicrobiales</taxon>
        <taxon>Ilumatobacteraceae</taxon>
        <taxon>Ilumatobacter</taxon>
    </lineage>
</organism>
<comment type="caution">
    <text evidence="5">The sequence shown here is derived from an EMBL/GenBank/DDBJ whole genome shotgun (WGS) entry which is preliminary data.</text>
</comment>
<dbReference type="Proteomes" id="UP000294558">
    <property type="component" value="Unassembled WGS sequence"/>
</dbReference>
<dbReference type="InterPro" id="IPR036388">
    <property type="entry name" value="WH-like_DNA-bd_sf"/>
</dbReference>
<evidence type="ECO:0000313" key="5">
    <source>
        <dbReference type="EMBL" id="TDT15168.1"/>
    </source>
</evidence>
<dbReference type="InterPro" id="IPR000835">
    <property type="entry name" value="HTH_MarR-typ"/>
</dbReference>
<proteinExistence type="predicted"/>
<evidence type="ECO:0000259" key="4">
    <source>
        <dbReference type="PROSITE" id="PS50995"/>
    </source>
</evidence>
<dbReference type="AlphaFoldDB" id="A0A4V3EIM8"/>
<dbReference type="Gene3D" id="1.10.10.10">
    <property type="entry name" value="Winged helix-like DNA-binding domain superfamily/Winged helix DNA-binding domain"/>
    <property type="match status" value="1"/>
</dbReference>
<dbReference type="SUPFAM" id="SSF46785">
    <property type="entry name" value="Winged helix' DNA-binding domain"/>
    <property type="match status" value="1"/>
</dbReference>
<dbReference type="EMBL" id="SOAU01000001">
    <property type="protein sequence ID" value="TDT15168.1"/>
    <property type="molecule type" value="Genomic_DNA"/>
</dbReference>
<evidence type="ECO:0000313" key="6">
    <source>
        <dbReference type="Proteomes" id="UP000294558"/>
    </source>
</evidence>
<dbReference type="Pfam" id="PF01047">
    <property type="entry name" value="MarR"/>
    <property type="match status" value="1"/>
</dbReference>
<keyword evidence="2 5" id="KW-0238">DNA-binding</keyword>
<keyword evidence="3" id="KW-0804">Transcription</keyword>
<evidence type="ECO:0000256" key="3">
    <source>
        <dbReference type="ARBA" id="ARBA00023163"/>
    </source>
</evidence>
<keyword evidence="6" id="KW-1185">Reference proteome</keyword>
<name>A0A4V3EIM8_9ACTN</name>